<comment type="caution">
    <text evidence="2">The sequence shown here is derived from an EMBL/GenBank/DDBJ whole genome shotgun (WGS) entry which is preliminary data.</text>
</comment>
<organism evidence="2 3">
    <name type="scientific">Microbacterium lacus</name>
    <dbReference type="NCBI Taxonomy" id="415217"/>
    <lineage>
        <taxon>Bacteria</taxon>
        <taxon>Bacillati</taxon>
        <taxon>Actinomycetota</taxon>
        <taxon>Actinomycetes</taxon>
        <taxon>Micrococcales</taxon>
        <taxon>Microbacteriaceae</taxon>
        <taxon>Microbacterium</taxon>
    </lineage>
</organism>
<name>A0ABN2FY70_9MICO</name>
<reference evidence="2 3" key="1">
    <citation type="journal article" date="2019" name="Int. J. Syst. Evol. Microbiol.">
        <title>The Global Catalogue of Microorganisms (GCM) 10K type strain sequencing project: providing services to taxonomists for standard genome sequencing and annotation.</title>
        <authorList>
            <consortium name="The Broad Institute Genomics Platform"/>
            <consortium name="The Broad Institute Genome Sequencing Center for Infectious Disease"/>
            <person name="Wu L."/>
            <person name="Ma J."/>
        </authorList>
    </citation>
    <scope>NUCLEOTIDE SEQUENCE [LARGE SCALE GENOMIC DNA]</scope>
    <source>
        <strain evidence="2 3">JCM 15575</strain>
    </source>
</reference>
<dbReference type="RefSeq" id="WP_344050719.1">
    <property type="nucleotide sequence ID" value="NZ_BAAAPK010000001.1"/>
</dbReference>
<protein>
    <submittedName>
        <fullName evidence="2">Uncharacterized protein</fullName>
    </submittedName>
</protein>
<evidence type="ECO:0000313" key="3">
    <source>
        <dbReference type="Proteomes" id="UP001500596"/>
    </source>
</evidence>
<feature type="region of interest" description="Disordered" evidence="1">
    <location>
        <begin position="319"/>
        <end position="343"/>
    </location>
</feature>
<dbReference type="Proteomes" id="UP001500596">
    <property type="component" value="Unassembled WGS sequence"/>
</dbReference>
<accession>A0ABN2FY70</accession>
<keyword evidence="3" id="KW-1185">Reference proteome</keyword>
<feature type="compositionally biased region" description="Basic and acidic residues" evidence="1">
    <location>
        <begin position="20"/>
        <end position="87"/>
    </location>
</feature>
<proteinExistence type="predicted"/>
<evidence type="ECO:0000313" key="2">
    <source>
        <dbReference type="EMBL" id="GAA1661935.1"/>
    </source>
</evidence>
<sequence length="343" mass="40986">MNAEDADDAAGKGSGVEPGVARREAMRRWREQNADRVRAYRKQWRAEHPERHRELNRETQKRAREREQQRRRTRERQRAYYEANAEKRRANTRQWRAARMAEDPEGFRAAETARRREWWASRPPEVRARIAREARDKAFPEDTRERGRDYYHRNADRLNTERRAFLKEHPEKRREYQYRWLEKNRKREAAGLPVPARHRTTKQERQSNHAVADEFFLRQYTAAQIQGMRNGPPTPPALIAAFHRDSARARAAHQLAEDTLLQYRLAEELKTRQPTAEEQRWLIRRERQAEHERRQAEDARLDEIGRAVNERLRHAGNVRRAHHKDPAAPHPMLHNPNGPGLNR</sequence>
<gene>
    <name evidence="2" type="ORF">GCM10009807_02170</name>
</gene>
<dbReference type="EMBL" id="BAAAPK010000001">
    <property type="protein sequence ID" value="GAA1661935.1"/>
    <property type="molecule type" value="Genomic_DNA"/>
</dbReference>
<feature type="region of interest" description="Disordered" evidence="1">
    <location>
        <begin position="1"/>
        <end position="87"/>
    </location>
</feature>
<evidence type="ECO:0000256" key="1">
    <source>
        <dbReference type="SAM" id="MobiDB-lite"/>
    </source>
</evidence>